<sequence length="34" mass="4228">MGECSCDNYKYKKWQNYKSCIQGRREKYIDGIRY</sequence>
<dbReference type="Proteomes" id="UP000008178">
    <property type="component" value="Chromosome"/>
</dbReference>
<evidence type="ECO:0000313" key="1">
    <source>
        <dbReference type="EMBL" id="AEN95544.1"/>
    </source>
</evidence>
<proteinExistence type="predicted"/>
<gene>
    <name evidence="1" type="ordered locus">RHOM_02110</name>
</gene>
<protein>
    <submittedName>
        <fullName evidence="1">Uncharacterized protein</fullName>
    </submittedName>
</protein>
<accession>G2T0L2</accession>
<name>G2T0L2_ROSHA</name>
<reference evidence="1 2" key="1">
    <citation type="journal article" date="2015" name="Genome Announc.">
        <title>Complete genome sequence of the human gut symbiont Roseburia hominis.</title>
        <authorList>
            <person name="Travis A.J."/>
            <person name="Kelly D."/>
            <person name="Flint H.J."/>
            <person name="Aminov R.I."/>
        </authorList>
    </citation>
    <scope>NUCLEOTIDE SEQUENCE [LARGE SCALE GENOMIC DNA]</scope>
    <source>
        <strain evidence="2">DSM 16839 / JCM 17582 / NCIMB 14029 / A2-183</strain>
    </source>
</reference>
<evidence type="ECO:0000313" key="2">
    <source>
        <dbReference type="Proteomes" id="UP000008178"/>
    </source>
</evidence>
<dbReference type="AlphaFoldDB" id="G2T0L2"/>
<keyword evidence="2" id="KW-1185">Reference proteome</keyword>
<dbReference type="KEGG" id="rho:RHOM_02110"/>
<organism evidence="1 2">
    <name type="scientific">Roseburia hominis (strain DSM 16839 / JCM 17582 / NCIMB 14029 / A2-183)</name>
    <dbReference type="NCBI Taxonomy" id="585394"/>
    <lineage>
        <taxon>Bacteria</taxon>
        <taxon>Bacillati</taxon>
        <taxon>Bacillota</taxon>
        <taxon>Clostridia</taxon>
        <taxon>Lachnospirales</taxon>
        <taxon>Lachnospiraceae</taxon>
        <taxon>Roseburia</taxon>
    </lineage>
</organism>
<dbReference type="HOGENOM" id="CLU_3375691_0_0_9"/>
<dbReference type="EMBL" id="CP003040">
    <property type="protein sequence ID" value="AEN95544.1"/>
    <property type="molecule type" value="Genomic_DNA"/>
</dbReference>